<proteinExistence type="predicted"/>
<organism evidence="1">
    <name type="scientific">Myoviridae sp. ctLq07</name>
    <dbReference type="NCBI Taxonomy" id="2827681"/>
    <lineage>
        <taxon>Viruses</taxon>
        <taxon>Duplodnaviria</taxon>
        <taxon>Heunggongvirae</taxon>
        <taxon>Uroviricota</taxon>
        <taxon>Caudoviricetes</taxon>
    </lineage>
</organism>
<protein>
    <submittedName>
        <fullName evidence="1">Uncharacterized protein</fullName>
    </submittedName>
</protein>
<sequence>MLKIRDDVDLKELERFHFTHHNKQDAKICYYRPMPLVKKTIPILVEIFKDRTIDFQLPLDCTIEKQEICLEEYIQDLIRANLVVKE</sequence>
<dbReference type="EMBL" id="BK032789">
    <property type="protein sequence ID" value="DAF60491.1"/>
    <property type="molecule type" value="Genomic_DNA"/>
</dbReference>
<evidence type="ECO:0000313" key="1">
    <source>
        <dbReference type="EMBL" id="DAF60491.1"/>
    </source>
</evidence>
<name>A0A8S5TBT4_9CAUD</name>
<reference evidence="1" key="1">
    <citation type="journal article" date="2021" name="Proc. Natl. Acad. Sci. U.S.A.">
        <title>A Catalog of Tens of Thousands of Viruses from Human Metagenomes Reveals Hidden Associations with Chronic Diseases.</title>
        <authorList>
            <person name="Tisza M.J."/>
            <person name="Buck C.B."/>
        </authorList>
    </citation>
    <scope>NUCLEOTIDE SEQUENCE</scope>
    <source>
        <strain evidence="1">CtLq07</strain>
    </source>
</reference>
<accession>A0A8S5TBT4</accession>